<keyword evidence="7" id="KW-1185">Reference proteome</keyword>
<name>A0ABY8FXC5_9ACTO</name>
<protein>
    <submittedName>
        <fullName evidence="6">IS1249 family transposase</fullName>
    </submittedName>
</protein>
<organism evidence="6 7">
    <name type="scientific">Arcanobacterium canis</name>
    <dbReference type="NCBI Taxonomy" id="999183"/>
    <lineage>
        <taxon>Bacteria</taxon>
        <taxon>Bacillati</taxon>
        <taxon>Actinomycetota</taxon>
        <taxon>Actinomycetes</taxon>
        <taxon>Actinomycetales</taxon>
        <taxon>Actinomycetaceae</taxon>
        <taxon>Arcanobacterium</taxon>
    </lineage>
</organism>
<dbReference type="RefSeq" id="WP_278012591.1">
    <property type="nucleotide sequence ID" value="NZ_CP121208.1"/>
</dbReference>
<proteinExistence type="inferred from homology"/>
<keyword evidence="4" id="KW-0238">DNA-binding</keyword>
<evidence type="ECO:0000256" key="5">
    <source>
        <dbReference type="ARBA" id="ARBA00023172"/>
    </source>
</evidence>
<evidence type="ECO:0000256" key="3">
    <source>
        <dbReference type="ARBA" id="ARBA00022578"/>
    </source>
</evidence>
<sequence>MKIRSTRAAKCPICDQPMKKNGKNPSGTQRWYCTQCRYSSTRKRVVDQRLLQFKEFLDYVTDTQPLRLATGVSRSTWNRDHAWCWNTRPIWEPTGEVYEQVFIDGTYISYGWCVLTASTIINKKTKVIAYQLCQRENKTAYSALLARIPPPVIVTTNGDRGALAAIKACWPDTRIQRCVVHVQRNIRTVTTTRPKIDQHKALYNLALNLTRVTSIDQVIAWQKALAAFHGLYDTWLAEKTYRHAVPAAQVPKFARNNKTWWYTHHDTRRMVRALDRYVKDGVLFTFLALNLPVSPPLASSTNSLEGVVNSPLKSYLKAHRGWSESHMLTALDYYLYTRSPEPKPLTEFINNRAQPQVSQKPDLDPGPVEIDTHIDLQQPWENGLHIQKGWAGRSN</sequence>
<dbReference type="NCBIfam" id="NF033544">
    <property type="entry name" value="transpos_IS1249"/>
    <property type="match status" value="1"/>
</dbReference>
<accession>A0ABY8FXC5</accession>
<comment type="similarity">
    <text evidence="2">Belongs to the transposase mutator family.</text>
</comment>
<comment type="function">
    <text evidence="1">Required for the transposition of the insertion element.</text>
</comment>
<dbReference type="EMBL" id="CP121208">
    <property type="protein sequence ID" value="WFM83166.1"/>
    <property type="molecule type" value="Genomic_DNA"/>
</dbReference>
<evidence type="ECO:0000313" key="7">
    <source>
        <dbReference type="Proteomes" id="UP001215216"/>
    </source>
</evidence>
<evidence type="ECO:0000256" key="2">
    <source>
        <dbReference type="ARBA" id="ARBA00010961"/>
    </source>
</evidence>
<dbReference type="InterPro" id="IPR048004">
    <property type="entry name" value="IS1249_transpos"/>
</dbReference>
<keyword evidence="5" id="KW-0233">DNA recombination</keyword>
<dbReference type="Pfam" id="PF00872">
    <property type="entry name" value="Transposase_mut"/>
    <property type="match status" value="1"/>
</dbReference>
<evidence type="ECO:0000256" key="1">
    <source>
        <dbReference type="ARBA" id="ARBA00002190"/>
    </source>
</evidence>
<reference evidence="6 7" key="1">
    <citation type="submission" date="2023-03" db="EMBL/GenBank/DDBJ databases">
        <title>Complete genome of Arcanobacterium canis strain DSM 25104 isolated in 2010 from a canine otitis externa in Germany.</title>
        <authorList>
            <person name="Borowiak M."/>
            <person name="Kreitlow A."/>
            <person name="Malorny B."/>
            <person name="Laemmler C."/>
            <person name="Prenger-Berninghoff E."/>
            <person name="Ploetz M."/>
            <person name="Abdulmawjood A."/>
        </authorList>
    </citation>
    <scope>NUCLEOTIDE SEQUENCE [LARGE SCALE GENOMIC DNA]</scope>
    <source>
        <strain evidence="6 7">DSM 25104</strain>
    </source>
</reference>
<evidence type="ECO:0000313" key="6">
    <source>
        <dbReference type="EMBL" id="WFM83166.1"/>
    </source>
</evidence>
<dbReference type="Proteomes" id="UP001215216">
    <property type="component" value="Chromosome"/>
</dbReference>
<gene>
    <name evidence="6" type="ORF">P7079_07160</name>
</gene>
<dbReference type="InterPro" id="IPR001207">
    <property type="entry name" value="Transposase_mutator"/>
</dbReference>
<keyword evidence="3" id="KW-0815">Transposition</keyword>
<evidence type="ECO:0000256" key="4">
    <source>
        <dbReference type="ARBA" id="ARBA00023125"/>
    </source>
</evidence>